<evidence type="ECO:0000256" key="5">
    <source>
        <dbReference type="ARBA" id="ARBA00022679"/>
    </source>
</evidence>
<dbReference type="Gene3D" id="3.40.1010.10">
    <property type="entry name" value="Cobalt-precorrin-4 Transmethylase, Domain 1"/>
    <property type="match status" value="1"/>
</dbReference>
<dbReference type="NCBIfam" id="TIGR01467">
    <property type="entry name" value="cobI_cbiL"/>
    <property type="match status" value="1"/>
</dbReference>
<dbReference type="GO" id="GO:0032259">
    <property type="term" value="P:methylation"/>
    <property type="evidence" value="ECO:0007669"/>
    <property type="project" value="UniProtKB-KW"/>
</dbReference>
<dbReference type="eggNOG" id="COG2243">
    <property type="taxonomic scope" value="Bacteria"/>
</dbReference>
<dbReference type="STRING" id="392015.SAMN05421543_11088"/>
<dbReference type="InterPro" id="IPR000878">
    <property type="entry name" value="4pyrrol_Mease"/>
</dbReference>
<dbReference type="GO" id="GO:0030788">
    <property type="term" value="F:precorrin-2 C20-methyltransferase activity"/>
    <property type="evidence" value="ECO:0007669"/>
    <property type="project" value="InterPro"/>
</dbReference>
<dbReference type="UniPathway" id="UPA00148"/>
<dbReference type="PIRSF" id="PIRSF036427">
    <property type="entry name" value="Precrrn-2_mtase"/>
    <property type="match status" value="1"/>
</dbReference>
<evidence type="ECO:0000256" key="2">
    <source>
        <dbReference type="ARBA" id="ARBA00005879"/>
    </source>
</evidence>
<dbReference type="CDD" id="cd11645">
    <property type="entry name" value="Precorrin_2_C20_MT"/>
    <property type="match status" value="1"/>
</dbReference>
<evidence type="ECO:0000256" key="4">
    <source>
        <dbReference type="ARBA" id="ARBA00022603"/>
    </source>
</evidence>
<keyword evidence="6" id="KW-0949">S-adenosyl-L-methionine</keyword>
<evidence type="ECO:0000256" key="1">
    <source>
        <dbReference type="ARBA" id="ARBA00004953"/>
    </source>
</evidence>
<dbReference type="SUPFAM" id="SSF53790">
    <property type="entry name" value="Tetrapyrrole methylase"/>
    <property type="match status" value="1"/>
</dbReference>
<keyword evidence="10" id="KW-1185">Reference proteome</keyword>
<comment type="similarity">
    <text evidence="2 7">Belongs to the precorrin methyltransferase family.</text>
</comment>
<dbReference type="InterPro" id="IPR012382">
    <property type="entry name" value="CobI/CbiL"/>
</dbReference>
<dbReference type="EMBL" id="FPBV01000010">
    <property type="protein sequence ID" value="SFU85470.1"/>
    <property type="molecule type" value="Genomic_DNA"/>
</dbReference>
<evidence type="ECO:0000313" key="9">
    <source>
        <dbReference type="EMBL" id="SFU85470.1"/>
    </source>
</evidence>
<evidence type="ECO:0000259" key="8">
    <source>
        <dbReference type="Pfam" id="PF00590"/>
    </source>
</evidence>
<evidence type="ECO:0000256" key="6">
    <source>
        <dbReference type="ARBA" id="ARBA00022691"/>
    </source>
</evidence>
<dbReference type="PANTHER" id="PTHR43467">
    <property type="entry name" value="COBALT-PRECORRIN-2 C(20)-METHYLTRANSFERASE"/>
    <property type="match status" value="1"/>
</dbReference>
<feature type="domain" description="Tetrapyrrole methylase" evidence="8">
    <location>
        <begin position="10"/>
        <end position="220"/>
    </location>
</feature>
<evidence type="ECO:0000256" key="7">
    <source>
        <dbReference type="PIRNR" id="PIRNR036427"/>
    </source>
</evidence>
<dbReference type="OrthoDB" id="9804789at2"/>
<organism evidence="9 10">
    <name type="scientific">Alicyclobacillus macrosporangiidus</name>
    <dbReference type="NCBI Taxonomy" id="392015"/>
    <lineage>
        <taxon>Bacteria</taxon>
        <taxon>Bacillati</taxon>
        <taxon>Bacillota</taxon>
        <taxon>Bacilli</taxon>
        <taxon>Bacillales</taxon>
        <taxon>Alicyclobacillaceae</taxon>
        <taxon>Alicyclobacillus</taxon>
    </lineage>
</organism>
<dbReference type="AlphaFoldDB" id="A0A1I7JJY4"/>
<keyword evidence="4 9" id="KW-0489">Methyltransferase</keyword>
<dbReference type="Pfam" id="PF00590">
    <property type="entry name" value="TP_methylase"/>
    <property type="match status" value="1"/>
</dbReference>
<dbReference type="InterPro" id="IPR003043">
    <property type="entry name" value="Uropor_MeTrfase_CS"/>
</dbReference>
<gene>
    <name evidence="9" type="ORF">SAMN05421543_11088</name>
</gene>
<reference evidence="10" key="1">
    <citation type="submission" date="2016-10" db="EMBL/GenBank/DDBJ databases">
        <authorList>
            <person name="Varghese N."/>
        </authorList>
    </citation>
    <scope>NUCLEOTIDE SEQUENCE [LARGE SCALE GENOMIC DNA]</scope>
    <source>
        <strain evidence="10">DSM 17980</strain>
    </source>
</reference>
<dbReference type="InterPro" id="IPR035996">
    <property type="entry name" value="4pyrrol_Methylase_sf"/>
</dbReference>
<dbReference type="InterPro" id="IPR014777">
    <property type="entry name" value="4pyrrole_Mease_sub1"/>
</dbReference>
<dbReference type="PROSITE" id="PS00839">
    <property type="entry name" value="SUMT_1"/>
    <property type="match status" value="1"/>
</dbReference>
<dbReference type="GO" id="GO:0009236">
    <property type="term" value="P:cobalamin biosynthetic process"/>
    <property type="evidence" value="ECO:0007669"/>
    <property type="project" value="UniProtKB-UniRule"/>
</dbReference>
<accession>A0A1I7JJY4</accession>
<dbReference type="PANTHER" id="PTHR43467:SF2">
    <property type="entry name" value="COBALT-PRECORRIN-2 C(20)-METHYLTRANSFERASE"/>
    <property type="match status" value="1"/>
</dbReference>
<dbReference type="Proteomes" id="UP000183508">
    <property type="component" value="Unassembled WGS sequence"/>
</dbReference>
<keyword evidence="5 9" id="KW-0808">Transferase</keyword>
<keyword evidence="3" id="KW-0169">Cobalamin biosynthesis</keyword>
<evidence type="ECO:0000313" key="10">
    <source>
        <dbReference type="Proteomes" id="UP000183508"/>
    </source>
</evidence>
<dbReference type="Gene3D" id="3.30.950.10">
    <property type="entry name" value="Methyltransferase, Cobalt-precorrin-4 Transmethylase, Domain 2"/>
    <property type="match status" value="1"/>
</dbReference>
<sequence length="240" mass="26486">MAETVERLGTLYGIGAGPGDPELLTMKGFRLLRESPVIAYPKKRMGSRSYALDIVEAYVNPEEKTMLGLVFPMTRDPEVLRREWDHTAALLLEHLRAGRDVAFVTEGDPLLYSTFIHMARVLHHHAPDVRVVAVPGVSSVNGGAARLGLPLADGDEVVAIVPATRDMAKMRAAIEGHDCVVFLKVAKVMDPLIDLLDEMGLLQRARVISRATSGEEEIWEDVRALRGVPLNYLTLMVVKR</sequence>
<dbReference type="RefSeq" id="WP_074952534.1">
    <property type="nucleotide sequence ID" value="NZ_FPBV01000010.1"/>
</dbReference>
<comment type="pathway">
    <text evidence="1">Cofactor biosynthesis; adenosylcobalamin biosynthesis.</text>
</comment>
<name>A0A1I7JJY4_9BACL</name>
<dbReference type="InterPro" id="IPR014776">
    <property type="entry name" value="4pyrrole_Mease_sub2"/>
</dbReference>
<evidence type="ECO:0000256" key="3">
    <source>
        <dbReference type="ARBA" id="ARBA00022573"/>
    </source>
</evidence>
<protein>
    <submittedName>
        <fullName evidence="9">Precorrin-2/cobalt-factor-2 C20-methyltransferase</fullName>
    </submittedName>
</protein>
<proteinExistence type="inferred from homology"/>
<dbReference type="InterPro" id="IPR006364">
    <property type="entry name" value="CobI/CbiL/CobIJ_dom"/>
</dbReference>